<accession>A0A9P8L4U0</accession>
<organism evidence="5 6">
    <name type="scientific">Trichoglossum hirsutum</name>
    <dbReference type="NCBI Taxonomy" id="265104"/>
    <lineage>
        <taxon>Eukaryota</taxon>
        <taxon>Fungi</taxon>
        <taxon>Dikarya</taxon>
        <taxon>Ascomycota</taxon>
        <taxon>Pezizomycotina</taxon>
        <taxon>Geoglossomycetes</taxon>
        <taxon>Geoglossales</taxon>
        <taxon>Geoglossaceae</taxon>
        <taxon>Trichoglossum</taxon>
    </lineage>
</organism>
<dbReference type="InterPro" id="IPR027038">
    <property type="entry name" value="RanGap"/>
</dbReference>
<evidence type="ECO:0008006" key="7">
    <source>
        <dbReference type="Google" id="ProtNLM"/>
    </source>
</evidence>
<gene>
    <name evidence="5" type="ORF">GP486_008561</name>
</gene>
<feature type="compositionally biased region" description="Acidic residues" evidence="4">
    <location>
        <begin position="288"/>
        <end position="313"/>
    </location>
</feature>
<feature type="compositionally biased region" description="Acidic residues" evidence="4">
    <location>
        <begin position="331"/>
        <end position="340"/>
    </location>
</feature>
<dbReference type="PANTHER" id="PTHR24113">
    <property type="entry name" value="RAN GTPASE-ACTIVATING PROTEIN 1"/>
    <property type="match status" value="1"/>
</dbReference>
<keyword evidence="6" id="KW-1185">Reference proteome</keyword>
<dbReference type="CDD" id="cd00116">
    <property type="entry name" value="LRR_RI"/>
    <property type="match status" value="1"/>
</dbReference>
<comment type="caution">
    <text evidence="5">The sequence shown here is derived from an EMBL/GenBank/DDBJ whole genome shotgun (WGS) entry which is preliminary data.</text>
</comment>
<feature type="region of interest" description="Disordered" evidence="4">
    <location>
        <begin position="278"/>
        <end position="349"/>
    </location>
</feature>
<feature type="non-terminal residue" evidence="5">
    <location>
        <position position="1"/>
    </location>
</feature>
<keyword evidence="1" id="KW-0343">GTPase activation</keyword>
<evidence type="ECO:0000313" key="5">
    <source>
        <dbReference type="EMBL" id="KAH0543663.1"/>
    </source>
</evidence>
<dbReference type="EMBL" id="JAGHQM010003477">
    <property type="protein sequence ID" value="KAH0543663.1"/>
    <property type="molecule type" value="Genomic_DNA"/>
</dbReference>
<feature type="compositionally biased region" description="Basic and acidic residues" evidence="4">
    <location>
        <begin position="314"/>
        <end position="330"/>
    </location>
</feature>
<dbReference type="Proteomes" id="UP000750711">
    <property type="component" value="Unassembled WGS sequence"/>
</dbReference>
<dbReference type="SMART" id="SM00368">
    <property type="entry name" value="LRR_RI"/>
    <property type="match status" value="5"/>
</dbReference>
<reference evidence="5" key="1">
    <citation type="submission" date="2021-03" db="EMBL/GenBank/DDBJ databases">
        <title>Comparative genomics and phylogenomic investigation of the class Geoglossomycetes provide insights into ecological specialization and systematics.</title>
        <authorList>
            <person name="Melie T."/>
            <person name="Pirro S."/>
            <person name="Miller A.N."/>
            <person name="Quandt A."/>
        </authorList>
    </citation>
    <scope>NUCLEOTIDE SEQUENCE</scope>
    <source>
        <strain evidence="5">CAQ_001_2017</strain>
    </source>
</reference>
<sequence>HVNIADIFTGRLLTEIPPALSHLLEALVTLPELHTIDLSDNAFGLNTQAPLVAFLSAHTPLRKLILNNNGLGPRAGKLIADALTELAAKKEASRAAGRPVPDLETVVCGRNRLENGSMAAWARAFAAHRAGIKEVRMTQNGIRPEGVETLLRNGLKHATGLRVLDLQDNTFTLQGATALADVVPGWSSLTDLGVGDCLLKKRGAILLFRALHNQPNTNLRALRLAFNDIDIAGLADLKRAVTASLPALRRVELNGNRFSDAEPDIDAIRDLLLDRLGGEQQQQHTEPVMDELEDMDDEEESESEEEEEEEEEEAGRRAEDVEKKAEKLVRDDEEAEEEEVAQEKDESVDALTKKLEQAAVV</sequence>
<dbReference type="GO" id="GO:0005096">
    <property type="term" value="F:GTPase activator activity"/>
    <property type="evidence" value="ECO:0007669"/>
    <property type="project" value="UniProtKB-KW"/>
</dbReference>
<dbReference type="GO" id="GO:0006913">
    <property type="term" value="P:nucleocytoplasmic transport"/>
    <property type="evidence" value="ECO:0007669"/>
    <property type="project" value="TreeGrafter"/>
</dbReference>
<dbReference type="InterPro" id="IPR001611">
    <property type="entry name" value="Leu-rich_rpt"/>
</dbReference>
<dbReference type="Gene3D" id="3.80.10.10">
    <property type="entry name" value="Ribonuclease Inhibitor"/>
    <property type="match status" value="1"/>
</dbReference>
<dbReference type="Pfam" id="PF13516">
    <property type="entry name" value="LRR_6"/>
    <property type="match status" value="2"/>
</dbReference>
<evidence type="ECO:0000256" key="1">
    <source>
        <dbReference type="ARBA" id="ARBA00022468"/>
    </source>
</evidence>
<dbReference type="PANTHER" id="PTHR24113:SF12">
    <property type="entry name" value="RAN GTPASE-ACTIVATING PROTEIN 1"/>
    <property type="match status" value="1"/>
</dbReference>
<protein>
    <recommendedName>
        <fullName evidence="7">Ran GTPase activating protein 1</fullName>
    </recommendedName>
</protein>
<evidence type="ECO:0000256" key="2">
    <source>
        <dbReference type="ARBA" id="ARBA00022614"/>
    </source>
</evidence>
<dbReference type="InterPro" id="IPR032675">
    <property type="entry name" value="LRR_dom_sf"/>
</dbReference>
<dbReference type="GO" id="GO:0005634">
    <property type="term" value="C:nucleus"/>
    <property type="evidence" value="ECO:0007669"/>
    <property type="project" value="TreeGrafter"/>
</dbReference>
<keyword evidence="3" id="KW-0677">Repeat</keyword>
<evidence type="ECO:0000313" key="6">
    <source>
        <dbReference type="Proteomes" id="UP000750711"/>
    </source>
</evidence>
<evidence type="ECO:0000256" key="4">
    <source>
        <dbReference type="SAM" id="MobiDB-lite"/>
    </source>
</evidence>
<proteinExistence type="predicted"/>
<dbReference type="GO" id="GO:0031267">
    <property type="term" value="F:small GTPase binding"/>
    <property type="evidence" value="ECO:0007669"/>
    <property type="project" value="TreeGrafter"/>
</dbReference>
<name>A0A9P8L4U0_9PEZI</name>
<dbReference type="GO" id="GO:0005829">
    <property type="term" value="C:cytosol"/>
    <property type="evidence" value="ECO:0007669"/>
    <property type="project" value="TreeGrafter"/>
</dbReference>
<dbReference type="GO" id="GO:0048471">
    <property type="term" value="C:perinuclear region of cytoplasm"/>
    <property type="evidence" value="ECO:0007669"/>
    <property type="project" value="TreeGrafter"/>
</dbReference>
<dbReference type="SUPFAM" id="SSF52047">
    <property type="entry name" value="RNI-like"/>
    <property type="match status" value="1"/>
</dbReference>
<dbReference type="AlphaFoldDB" id="A0A9P8L4U0"/>
<evidence type="ECO:0000256" key="3">
    <source>
        <dbReference type="ARBA" id="ARBA00022737"/>
    </source>
</evidence>
<keyword evidence="2" id="KW-0433">Leucine-rich repeat</keyword>